<organism evidence="2 3">
    <name type="scientific">Pseudosulfitobacter pseudonitzschiae</name>
    <dbReference type="NCBI Taxonomy" id="1402135"/>
    <lineage>
        <taxon>Bacteria</taxon>
        <taxon>Pseudomonadati</taxon>
        <taxon>Pseudomonadota</taxon>
        <taxon>Alphaproteobacteria</taxon>
        <taxon>Rhodobacterales</taxon>
        <taxon>Roseobacteraceae</taxon>
        <taxon>Pseudosulfitobacter</taxon>
    </lineage>
</organism>
<gene>
    <name evidence="2" type="ORF">JQX14_18205</name>
</gene>
<accession>A0A9Q2NKV1</accession>
<dbReference type="PROSITE" id="PS51257">
    <property type="entry name" value="PROKAR_LIPOPROTEIN"/>
    <property type="match status" value="1"/>
</dbReference>
<sequence length="51" mass="5943">MTRLYHTVRAWLQDMQERIDDDPIMSGVLMLFACGCLGAAFVAYLFWGRSW</sequence>
<dbReference type="Proteomes" id="UP000809337">
    <property type="component" value="Unassembled WGS sequence"/>
</dbReference>
<evidence type="ECO:0000256" key="1">
    <source>
        <dbReference type="SAM" id="Phobius"/>
    </source>
</evidence>
<dbReference type="EMBL" id="JAFBWN010000016">
    <property type="protein sequence ID" value="MBM2356489.1"/>
    <property type="molecule type" value="Genomic_DNA"/>
</dbReference>
<reference evidence="2" key="1">
    <citation type="submission" date="2021-01" db="EMBL/GenBank/DDBJ databases">
        <title>Diatom-associated Roseobacters Show Island Model of Population Structure.</title>
        <authorList>
            <person name="Qu L."/>
            <person name="Feng X."/>
            <person name="Chen Y."/>
            <person name="Li L."/>
            <person name="Wang X."/>
            <person name="Hu Z."/>
            <person name="Wang H."/>
            <person name="Luo H."/>
        </authorList>
    </citation>
    <scope>NUCLEOTIDE SEQUENCE</scope>
    <source>
        <strain evidence="2">SM26-45</strain>
    </source>
</reference>
<comment type="caution">
    <text evidence="2">The sequence shown here is derived from an EMBL/GenBank/DDBJ whole genome shotgun (WGS) entry which is preliminary data.</text>
</comment>
<keyword evidence="1" id="KW-0812">Transmembrane</keyword>
<feature type="transmembrane region" description="Helical" evidence="1">
    <location>
        <begin position="24"/>
        <end position="47"/>
    </location>
</feature>
<dbReference type="RefSeq" id="WP_231035425.1">
    <property type="nucleotide sequence ID" value="NZ_JAJNGX010000016.1"/>
</dbReference>
<dbReference type="AlphaFoldDB" id="A0A9Q2NKV1"/>
<evidence type="ECO:0000313" key="3">
    <source>
        <dbReference type="Proteomes" id="UP000809337"/>
    </source>
</evidence>
<proteinExistence type="predicted"/>
<keyword evidence="1" id="KW-1133">Transmembrane helix</keyword>
<evidence type="ECO:0000313" key="2">
    <source>
        <dbReference type="EMBL" id="MBM2356489.1"/>
    </source>
</evidence>
<keyword evidence="1" id="KW-0472">Membrane</keyword>
<name>A0A9Q2NKV1_9RHOB</name>
<protein>
    <submittedName>
        <fullName evidence="2">Uncharacterized protein</fullName>
    </submittedName>
</protein>